<evidence type="ECO:0000256" key="1">
    <source>
        <dbReference type="SAM" id="Phobius"/>
    </source>
</evidence>
<protein>
    <submittedName>
        <fullName evidence="2">Uncharacterized protein</fullName>
    </submittedName>
</protein>
<dbReference type="AlphaFoldDB" id="A0A415DX36"/>
<gene>
    <name evidence="2" type="ORF">DW099_15810</name>
</gene>
<keyword evidence="3" id="KW-1185">Reference proteome</keyword>
<dbReference type="EMBL" id="QRMS01000005">
    <property type="protein sequence ID" value="RHJ85164.1"/>
    <property type="molecule type" value="Genomic_DNA"/>
</dbReference>
<keyword evidence="1" id="KW-0472">Membrane</keyword>
<accession>A0A415DX36</accession>
<proteinExistence type="predicted"/>
<keyword evidence="1" id="KW-1133">Transmembrane helix</keyword>
<dbReference type="OrthoDB" id="2103551at2"/>
<comment type="caution">
    <text evidence="2">The sequence shown here is derived from an EMBL/GenBank/DDBJ whole genome shotgun (WGS) entry which is preliminary data.</text>
</comment>
<reference evidence="2 3" key="1">
    <citation type="submission" date="2018-08" db="EMBL/GenBank/DDBJ databases">
        <title>A genome reference for cultivated species of the human gut microbiota.</title>
        <authorList>
            <person name="Zou Y."/>
            <person name="Xue W."/>
            <person name="Luo G."/>
        </authorList>
    </citation>
    <scope>NUCLEOTIDE SEQUENCE [LARGE SCALE GENOMIC DNA]</scope>
    <source>
        <strain evidence="2 3">AM07-24</strain>
    </source>
</reference>
<name>A0A415DX36_9FIRM</name>
<organism evidence="2 3">
    <name type="scientific">Emergencia timonensis</name>
    <dbReference type="NCBI Taxonomy" id="1776384"/>
    <lineage>
        <taxon>Bacteria</taxon>
        <taxon>Bacillati</taxon>
        <taxon>Bacillota</taxon>
        <taxon>Clostridia</taxon>
        <taxon>Peptostreptococcales</taxon>
        <taxon>Anaerovoracaceae</taxon>
        <taxon>Emergencia</taxon>
    </lineage>
</organism>
<evidence type="ECO:0000313" key="2">
    <source>
        <dbReference type="EMBL" id="RHJ85164.1"/>
    </source>
</evidence>
<evidence type="ECO:0000313" key="3">
    <source>
        <dbReference type="Proteomes" id="UP000284841"/>
    </source>
</evidence>
<sequence length="157" mass="18153">MSKKNKKILIMLSVVIMVIAVLLIIYHVSQKETYLSDDPLYGSFTIENKQPADPIYPTDFLLSIDVDTKHESLVKCAKESNVDISKGCWVYSFDENKIFRAEKEGNKLHAYEDGKVIGTFKYSFNKILWIHYDEKYTANWRGTELDLTRAVQGFVFP</sequence>
<feature type="transmembrane region" description="Helical" evidence="1">
    <location>
        <begin position="9"/>
        <end position="28"/>
    </location>
</feature>
<dbReference type="Proteomes" id="UP000284841">
    <property type="component" value="Unassembled WGS sequence"/>
</dbReference>
<keyword evidence="1" id="KW-0812">Transmembrane</keyword>
<dbReference type="RefSeq" id="WP_118336343.1">
    <property type="nucleotide sequence ID" value="NZ_AP025567.1"/>
</dbReference>